<dbReference type="EMBL" id="CAXAMM010022068">
    <property type="protein sequence ID" value="CAK9051115.1"/>
    <property type="molecule type" value="Genomic_DNA"/>
</dbReference>
<evidence type="ECO:0000256" key="3">
    <source>
        <dbReference type="ARBA" id="ARBA00023295"/>
    </source>
</evidence>
<comment type="similarity">
    <text evidence="1 4">Belongs to the glycosyl hydrolase 5 (cellulase A) family.</text>
</comment>
<dbReference type="Pfam" id="PF13692">
    <property type="entry name" value="Glyco_trans_1_4"/>
    <property type="match status" value="1"/>
</dbReference>
<keyword evidence="2 4" id="KW-0378">Hydrolase</keyword>
<dbReference type="PANTHER" id="PTHR46656">
    <property type="entry name" value="PUTATIVE-RELATED"/>
    <property type="match status" value="1"/>
</dbReference>
<keyword evidence="6" id="KW-0167">Capsid protein</keyword>
<dbReference type="Gene3D" id="3.40.50.2000">
    <property type="entry name" value="Glycogen Phosphorylase B"/>
    <property type="match status" value="1"/>
</dbReference>
<evidence type="ECO:0000313" key="6">
    <source>
        <dbReference type="EMBL" id="CAK9051115.1"/>
    </source>
</evidence>
<evidence type="ECO:0000256" key="4">
    <source>
        <dbReference type="RuleBase" id="RU361153"/>
    </source>
</evidence>
<keyword evidence="6" id="KW-0946">Virion</keyword>
<sequence length="608" mass="68550">MPSCRNQAQHLGTQGIARKLGIGRSMYETDALPETWVPRLNRMDEVWVPSHFGLEHFVSSGVQRNKIAVVPEAVDTDLFDPAAHEALELGGTEGLYRFLSVFKWEKRKGWDILLRAYFQEFSAVDDVILVIKTQAFHSDDDFHNKVLAEISKAQEAGGAPDQPARYKLLSEDLTLKDLPRLYQAADAFVLPSRGEGWGRPHVEAMAMSLPVIATNWSGSTDFLSADIALPLPIDGLAKAEGAVGRWAEPSSEALRRLMRWAQQHPGEAKKNTDKTNQCNWGGVNSYLLYALPEDHQDTILSDLQSFGLKAVRVWVAGVDKNAKGTASPFVPHFEPKHIGEYDYTVLNMIDKLMLKAQQYGIKLIIALHDRYALGCWSCDGYQKDLKLKNDGTKFYQDENATKFYDQRLETILNHTNPYFKKKWSELKEVVAMFEIQNEAQGLDSSWVSGWHCARANVMRKLLHSEILIGTGGGRAFADSSRPEFFNCTNIDVVTLHDYNAPNWTDMYNSIEKARDLGMKHGKKVVHEEFGTKDRYKRPDLFYAHISAAADLGVPFMPWEYVIPGNTDGHDLEFDDRQAAWPVVVYGALLGKMKPASFEWSNLELCNVS</sequence>
<evidence type="ECO:0000313" key="7">
    <source>
        <dbReference type="Proteomes" id="UP001642464"/>
    </source>
</evidence>
<dbReference type="PANTHER" id="PTHR46656:SF3">
    <property type="entry name" value="PUTATIVE-RELATED"/>
    <property type="match status" value="1"/>
</dbReference>
<evidence type="ECO:0000256" key="1">
    <source>
        <dbReference type="ARBA" id="ARBA00005641"/>
    </source>
</evidence>
<organism evidence="6 7">
    <name type="scientific">Durusdinium trenchii</name>
    <dbReference type="NCBI Taxonomy" id="1381693"/>
    <lineage>
        <taxon>Eukaryota</taxon>
        <taxon>Sar</taxon>
        <taxon>Alveolata</taxon>
        <taxon>Dinophyceae</taxon>
        <taxon>Suessiales</taxon>
        <taxon>Symbiodiniaceae</taxon>
        <taxon>Durusdinium</taxon>
    </lineage>
</organism>
<accession>A0ABP0MHZ6</accession>
<dbReference type="Proteomes" id="UP001642464">
    <property type="component" value="Unassembled WGS sequence"/>
</dbReference>
<reference evidence="6 7" key="1">
    <citation type="submission" date="2024-02" db="EMBL/GenBank/DDBJ databases">
        <authorList>
            <person name="Chen Y."/>
            <person name="Shah S."/>
            <person name="Dougan E. K."/>
            <person name="Thang M."/>
            <person name="Chan C."/>
        </authorList>
    </citation>
    <scope>NUCLEOTIDE SEQUENCE [LARGE SCALE GENOMIC DNA]</scope>
</reference>
<dbReference type="InterPro" id="IPR017853">
    <property type="entry name" value="GH"/>
</dbReference>
<dbReference type="Pfam" id="PF00150">
    <property type="entry name" value="Cellulase"/>
    <property type="match status" value="1"/>
</dbReference>
<dbReference type="InterPro" id="IPR001547">
    <property type="entry name" value="Glyco_hydro_5"/>
</dbReference>
<keyword evidence="3 4" id="KW-0326">Glycosidase</keyword>
<gene>
    <name evidence="6" type="ORF">SCF082_LOCUS28099</name>
</gene>
<dbReference type="Gene3D" id="3.20.20.80">
    <property type="entry name" value="Glycosidases"/>
    <property type="match status" value="1"/>
</dbReference>
<comment type="caution">
    <text evidence="6">The sequence shown here is derived from an EMBL/GenBank/DDBJ whole genome shotgun (WGS) entry which is preliminary data.</text>
</comment>
<name>A0ABP0MHZ6_9DINO</name>
<evidence type="ECO:0000256" key="2">
    <source>
        <dbReference type="ARBA" id="ARBA00022801"/>
    </source>
</evidence>
<evidence type="ECO:0000259" key="5">
    <source>
        <dbReference type="Pfam" id="PF00150"/>
    </source>
</evidence>
<dbReference type="SUPFAM" id="SSF51445">
    <property type="entry name" value="(Trans)glycosidases"/>
    <property type="match status" value="1"/>
</dbReference>
<protein>
    <submittedName>
        <fullName evidence="6">Spore coat protein SA</fullName>
    </submittedName>
</protein>
<dbReference type="SUPFAM" id="SSF53756">
    <property type="entry name" value="UDP-Glycosyltransferase/glycogen phosphorylase"/>
    <property type="match status" value="1"/>
</dbReference>
<proteinExistence type="inferred from homology"/>
<keyword evidence="7" id="KW-1185">Reference proteome</keyword>
<feature type="domain" description="Glycoside hydrolase family 5" evidence="5">
    <location>
        <begin position="276"/>
        <end position="558"/>
    </location>
</feature>